<evidence type="ECO:0000313" key="2">
    <source>
        <dbReference type="Proteomes" id="UP000588158"/>
    </source>
</evidence>
<sequence length="89" mass="9659">MAFKGMNPDQGREVATGINDAAGQILDAIDAVTNVVNSVEWVGPDYDAYRDDWNGFVSGAVNQLVEGMKTKADELNQHAEEQDSTSNQQ</sequence>
<comment type="caution">
    <text evidence="1">The sequence shown here is derived from an EMBL/GenBank/DDBJ whole genome shotgun (WGS) entry which is preliminary data.</text>
</comment>
<gene>
    <name evidence="1" type="ORF">HNR70_000672</name>
</gene>
<accession>A0A841A6R0</accession>
<dbReference type="RefSeq" id="WP_246375138.1">
    <property type="nucleotide sequence ID" value="NZ_JACHLZ010000001.1"/>
</dbReference>
<organism evidence="1 2">
    <name type="scientific">Brachybacterium aquaticum</name>
    <dbReference type="NCBI Taxonomy" id="1432564"/>
    <lineage>
        <taxon>Bacteria</taxon>
        <taxon>Bacillati</taxon>
        <taxon>Actinomycetota</taxon>
        <taxon>Actinomycetes</taxon>
        <taxon>Micrococcales</taxon>
        <taxon>Dermabacteraceae</taxon>
        <taxon>Brachybacterium</taxon>
    </lineage>
</organism>
<reference evidence="1 2" key="1">
    <citation type="submission" date="2020-08" db="EMBL/GenBank/DDBJ databases">
        <title>Sequencing the genomes of 1000 actinobacteria strains.</title>
        <authorList>
            <person name="Klenk H.-P."/>
        </authorList>
    </citation>
    <scope>NUCLEOTIDE SEQUENCE [LARGE SCALE GENOMIC DNA]</scope>
    <source>
        <strain evidence="1 2">DSM 28796</strain>
    </source>
</reference>
<dbReference type="EMBL" id="JACHLZ010000001">
    <property type="protein sequence ID" value="MBB5830859.1"/>
    <property type="molecule type" value="Genomic_DNA"/>
</dbReference>
<dbReference type="Gene3D" id="1.10.287.1060">
    <property type="entry name" value="ESAT-6-like"/>
    <property type="match status" value="1"/>
</dbReference>
<name>A0A841A6R0_9MICO</name>
<evidence type="ECO:0000313" key="1">
    <source>
        <dbReference type="EMBL" id="MBB5830859.1"/>
    </source>
</evidence>
<dbReference type="AlphaFoldDB" id="A0A841A6R0"/>
<proteinExistence type="predicted"/>
<keyword evidence="2" id="KW-1185">Reference proteome</keyword>
<dbReference type="Proteomes" id="UP000588158">
    <property type="component" value="Unassembled WGS sequence"/>
</dbReference>
<protein>
    <submittedName>
        <fullName evidence="1">Uncharacterized protein YukE</fullName>
    </submittedName>
</protein>